<dbReference type="AlphaFoldDB" id="A0A5Y3M7L0"/>
<reference evidence="2" key="1">
    <citation type="submission" date="2018-08" db="EMBL/GenBank/DDBJ databases">
        <authorList>
            <person name="Ashton P.M."/>
            <person name="Dallman T."/>
            <person name="Nair S."/>
            <person name="De Pinna E."/>
            <person name="Peters T."/>
            <person name="Grant K."/>
        </authorList>
    </citation>
    <scope>NUCLEOTIDE SEQUENCE [LARGE SCALE GENOMIC DNA]</scope>
    <source>
        <strain evidence="2">193386</strain>
    </source>
</reference>
<dbReference type="InterPro" id="IPR036388">
    <property type="entry name" value="WH-like_DNA-bd_sf"/>
</dbReference>
<gene>
    <name evidence="2" type="ORF">CQE41_25635</name>
</gene>
<feature type="region of interest" description="Disordered" evidence="1">
    <location>
        <begin position="125"/>
        <end position="158"/>
    </location>
</feature>
<name>A0A5Y3M7L0_SALET</name>
<evidence type="ECO:0000313" key="2">
    <source>
        <dbReference type="EMBL" id="ECI2867460.1"/>
    </source>
</evidence>
<evidence type="ECO:0008006" key="3">
    <source>
        <dbReference type="Google" id="ProtNLM"/>
    </source>
</evidence>
<proteinExistence type="predicted"/>
<dbReference type="Proteomes" id="UP000839636">
    <property type="component" value="Unassembled WGS sequence"/>
</dbReference>
<organism evidence="2">
    <name type="scientific">Salmonella enterica I</name>
    <dbReference type="NCBI Taxonomy" id="59201"/>
    <lineage>
        <taxon>Bacteria</taxon>
        <taxon>Pseudomonadati</taxon>
        <taxon>Pseudomonadota</taxon>
        <taxon>Gammaproteobacteria</taxon>
        <taxon>Enterobacterales</taxon>
        <taxon>Enterobacteriaceae</taxon>
        <taxon>Salmonella</taxon>
    </lineage>
</organism>
<dbReference type="Gene3D" id="1.10.10.10">
    <property type="entry name" value="Winged helix-like DNA-binding domain superfamily/Winged helix DNA-binding domain"/>
    <property type="match status" value="1"/>
</dbReference>
<sequence>MTTAPQAVNNSPVVTVSTTVSETYKRSDFIKVDQYILHATEVNGIKLTGNMKLVYMAMLSYQRDNKKVFYTMEKIAVMCGITDRSAKTLVQTMTDAGLINEVQRRARKANVYNLNEYVIQEAVRSEQNASHPTAKRKPKLSIVESEEQPNDADLYNGGDDVQSCDPLPVIADVIDSVQPKEEKATNDSVLPVDGSDNDRSDEVITVDVKDDLDLYTQIADNFGVKYNLPEIMHMCRGDRVKAAKRLKGEIDTFHFNAKQSEQQPAQLVIDGDFDYDLDEETADEAGYAF</sequence>
<protein>
    <recommendedName>
        <fullName evidence="3">Helix-turn-helix domain-containing protein</fullName>
    </recommendedName>
</protein>
<dbReference type="EMBL" id="AAIURM010000074">
    <property type="protein sequence ID" value="ECI2867460.1"/>
    <property type="molecule type" value="Genomic_DNA"/>
</dbReference>
<feature type="region of interest" description="Disordered" evidence="1">
    <location>
        <begin position="178"/>
        <end position="198"/>
    </location>
</feature>
<comment type="caution">
    <text evidence="2">The sequence shown here is derived from an EMBL/GenBank/DDBJ whole genome shotgun (WGS) entry which is preliminary data.</text>
</comment>
<accession>A0A5Y3M7L0</accession>
<evidence type="ECO:0000256" key="1">
    <source>
        <dbReference type="SAM" id="MobiDB-lite"/>
    </source>
</evidence>